<dbReference type="InParanoid" id="T0QVF0"/>
<protein>
    <submittedName>
        <fullName evidence="1">Uncharacterized protein</fullName>
    </submittedName>
</protein>
<dbReference type="RefSeq" id="XP_008608292.1">
    <property type="nucleotide sequence ID" value="XM_008610070.1"/>
</dbReference>
<dbReference type="Proteomes" id="UP000030762">
    <property type="component" value="Unassembled WGS sequence"/>
</dbReference>
<proteinExistence type="predicted"/>
<dbReference type="EMBL" id="JH767142">
    <property type="protein sequence ID" value="EQC37965.1"/>
    <property type="molecule type" value="Genomic_DNA"/>
</dbReference>
<reference evidence="1 2" key="1">
    <citation type="submission" date="2012-04" db="EMBL/GenBank/DDBJ databases">
        <title>The Genome Sequence of Saprolegnia declina VS20.</title>
        <authorList>
            <consortium name="The Broad Institute Genome Sequencing Platform"/>
            <person name="Russ C."/>
            <person name="Nusbaum C."/>
            <person name="Tyler B."/>
            <person name="van West P."/>
            <person name="Dieguez-Uribeondo J."/>
            <person name="de Bruijn I."/>
            <person name="Tripathy S."/>
            <person name="Jiang R."/>
            <person name="Young S.K."/>
            <person name="Zeng Q."/>
            <person name="Gargeya S."/>
            <person name="Fitzgerald M."/>
            <person name="Haas B."/>
            <person name="Abouelleil A."/>
            <person name="Alvarado L."/>
            <person name="Arachchi H.M."/>
            <person name="Berlin A."/>
            <person name="Chapman S.B."/>
            <person name="Goldberg J."/>
            <person name="Griggs A."/>
            <person name="Gujja S."/>
            <person name="Hansen M."/>
            <person name="Howarth C."/>
            <person name="Imamovic A."/>
            <person name="Larimer J."/>
            <person name="McCowen C."/>
            <person name="Montmayeur A."/>
            <person name="Murphy C."/>
            <person name="Neiman D."/>
            <person name="Pearson M."/>
            <person name="Priest M."/>
            <person name="Roberts A."/>
            <person name="Saif S."/>
            <person name="Shea T."/>
            <person name="Sisk P."/>
            <person name="Sykes S."/>
            <person name="Wortman J."/>
            <person name="Nusbaum C."/>
            <person name="Birren B."/>
        </authorList>
    </citation>
    <scope>NUCLEOTIDE SEQUENCE [LARGE SCALE GENOMIC DNA]</scope>
    <source>
        <strain evidence="1 2">VS20</strain>
    </source>
</reference>
<dbReference type="GeneID" id="19945122"/>
<gene>
    <name evidence="1" type="ORF">SDRG_04395</name>
</gene>
<dbReference type="AlphaFoldDB" id="T0QVF0"/>
<name>T0QVF0_SAPDV</name>
<evidence type="ECO:0000313" key="2">
    <source>
        <dbReference type="Proteomes" id="UP000030762"/>
    </source>
</evidence>
<accession>T0QVF0</accession>
<evidence type="ECO:0000313" key="1">
    <source>
        <dbReference type="EMBL" id="EQC37965.1"/>
    </source>
</evidence>
<dbReference type="VEuPathDB" id="FungiDB:SDRG_04395"/>
<keyword evidence="2" id="KW-1185">Reference proteome</keyword>
<sequence length="63" mass="7308">MKAYISEYLPWRAPPVLPDTFNNFSDLSAHTLALDQRLYNNATLPQGATYFTDWTNDVQVMRQ</sequence>
<organism evidence="1 2">
    <name type="scientific">Saprolegnia diclina (strain VS20)</name>
    <dbReference type="NCBI Taxonomy" id="1156394"/>
    <lineage>
        <taxon>Eukaryota</taxon>
        <taxon>Sar</taxon>
        <taxon>Stramenopiles</taxon>
        <taxon>Oomycota</taxon>
        <taxon>Saprolegniomycetes</taxon>
        <taxon>Saprolegniales</taxon>
        <taxon>Saprolegniaceae</taxon>
        <taxon>Saprolegnia</taxon>
    </lineage>
</organism>
<feature type="non-terminal residue" evidence="1">
    <location>
        <position position="63"/>
    </location>
</feature>